<dbReference type="Proteomes" id="UP001596160">
    <property type="component" value="Unassembled WGS sequence"/>
</dbReference>
<comment type="caution">
    <text evidence="1">The sequence shown here is derived from an EMBL/GenBank/DDBJ whole genome shotgun (WGS) entry which is preliminary data.</text>
</comment>
<reference evidence="2" key="1">
    <citation type="journal article" date="2019" name="Int. J. Syst. Evol. Microbiol.">
        <title>The Global Catalogue of Microorganisms (GCM) 10K type strain sequencing project: providing services to taxonomists for standard genome sequencing and annotation.</title>
        <authorList>
            <consortium name="The Broad Institute Genomics Platform"/>
            <consortium name="The Broad Institute Genome Sequencing Center for Infectious Disease"/>
            <person name="Wu L."/>
            <person name="Ma J."/>
        </authorList>
    </citation>
    <scope>NUCLEOTIDE SEQUENCE [LARGE SCALE GENOMIC DNA]</scope>
    <source>
        <strain evidence="2">PCU 266</strain>
    </source>
</reference>
<sequence length="106" mass="11699">MVFKRTLPFVLLHDADDVHADLVTALETADPSTRAGLQEALRIVERHRALTDEQRTGEWVRRTLREADADPVHDQVRAVKALREAAPGLGLVAANDLVKASGEDRP</sequence>
<dbReference type="RefSeq" id="WP_344475108.1">
    <property type="nucleotide sequence ID" value="NZ_BAAASB010000005.1"/>
</dbReference>
<evidence type="ECO:0000313" key="2">
    <source>
        <dbReference type="Proteomes" id="UP001596160"/>
    </source>
</evidence>
<organism evidence="1 2">
    <name type="scientific">Streptomyces amakusaensis</name>
    <dbReference type="NCBI Taxonomy" id="67271"/>
    <lineage>
        <taxon>Bacteria</taxon>
        <taxon>Bacillati</taxon>
        <taxon>Actinomycetota</taxon>
        <taxon>Actinomycetes</taxon>
        <taxon>Kitasatosporales</taxon>
        <taxon>Streptomycetaceae</taxon>
        <taxon>Streptomyces</taxon>
    </lineage>
</organism>
<name>A0ABW0AC95_9ACTN</name>
<protein>
    <submittedName>
        <fullName evidence="1">Uncharacterized protein</fullName>
    </submittedName>
</protein>
<accession>A0ABW0AC95</accession>
<evidence type="ECO:0000313" key="1">
    <source>
        <dbReference type="EMBL" id="MFC5151316.1"/>
    </source>
</evidence>
<gene>
    <name evidence="1" type="ORF">ACFPRH_06210</name>
</gene>
<keyword evidence="2" id="KW-1185">Reference proteome</keyword>
<dbReference type="EMBL" id="JBHSKP010000003">
    <property type="protein sequence ID" value="MFC5151316.1"/>
    <property type="molecule type" value="Genomic_DNA"/>
</dbReference>
<proteinExistence type="predicted"/>